<keyword evidence="4" id="KW-1133">Transmembrane helix</keyword>
<keyword evidence="3" id="KW-0812">Transmembrane</keyword>
<organism evidence="6 7">
    <name type="scientific">Rubripirellula lacrimiformis</name>
    <dbReference type="NCBI Taxonomy" id="1930273"/>
    <lineage>
        <taxon>Bacteria</taxon>
        <taxon>Pseudomonadati</taxon>
        <taxon>Planctomycetota</taxon>
        <taxon>Planctomycetia</taxon>
        <taxon>Pirellulales</taxon>
        <taxon>Pirellulaceae</taxon>
        <taxon>Rubripirellula</taxon>
    </lineage>
</organism>
<evidence type="ECO:0000256" key="5">
    <source>
        <dbReference type="ARBA" id="ARBA00023136"/>
    </source>
</evidence>
<dbReference type="InterPro" id="IPR007156">
    <property type="entry name" value="MamQ_LemA"/>
</dbReference>
<sequence>MLPLIILSAAAFVAAIAIATVVIGTYNRLVSSRQIAGNGFSQIEVQLKRRYDLIPGLVETVGSYLSHERETLQSVIEARGAAQSGLSNVSANLNDPAVVGSWAASESALGGAIGRLAMVMEAYPELKANETIASLMEELTSTENRIAFARQAYNDTATTFNIRRQSFPTVAFAGVIGFGDDLTLLNFEHQPEIHQAPKIDLTPATVG</sequence>
<evidence type="ECO:0000256" key="2">
    <source>
        <dbReference type="ARBA" id="ARBA00008854"/>
    </source>
</evidence>
<dbReference type="SUPFAM" id="SSF140478">
    <property type="entry name" value="LemA-like"/>
    <property type="match status" value="1"/>
</dbReference>
<comment type="similarity">
    <text evidence="2">Belongs to the LemA family.</text>
</comment>
<name>A0A517N3I9_9BACT</name>
<dbReference type="GO" id="GO:0016020">
    <property type="term" value="C:membrane"/>
    <property type="evidence" value="ECO:0007669"/>
    <property type="project" value="UniProtKB-SubCell"/>
</dbReference>
<keyword evidence="5" id="KW-0472">Membrane</keyword>
<dbReference type="EMBL" id="CP036525">
    <property type="protein sequence ID" value="QDT01694.1"/>
    <property type="molecule type" value="Genomic_DNA"/>
</dbReference>
<gene>
    <name evidence="6" type="ORF">K227x_00610</name>
</gene>
<dbReference type="OrthoDB" id="9804152at2"/>
<dbReference type="Pfam" id="PF04011">
    <property type="entry name" value="LemA"/>
    <property type="match status" value="1"/>
</dbReference>
<reference evidence="6 7" key="1">
    <citation type="submission" date="2019-02" db="EMBL/GenBank/DDBJ databases">
        <title>Deep-cultivation of Planctomycetes and their phenomic and genomic characterization uncovers novel biology.</title>
        <authorList>
            <person name="Wiegand S."/>
            <person name="Jogler M."/>
            <person name="Boedeker C."/>
            <person name="Pinto D."/>
            <person name="Vollmers J."/>
            <person name="Rivas-Marin E."/>
            <person name="Kohn T."/>
            <person name="Peeters S.H."/>
            <person name="Heuer A."/>
            <person name="Rast P."/>
            <person name="Oberbeckmann S."/>
            <person name="Bunk B."/>
            <person name="Jeske O."/>
            <person name="Meyerdierks A."/>
            <person name="Storesund J.E."/>
            <person name="Kallscheuer N."/>
            <person name="Luecker S."/>
            <person name="Lage O.M."/>
            <person name="Pohl T."/>
            <person name="Merkel B.J."/>
            <person name="Hornburger P."/>
            <person name="Mueller R.-W."/>
            <person name="Bruemmer F."/>
            <person name="Labrenz M."/>
            <person name="Spormann A.M."/>
            <person name="Op den Camp H."/>
            <person name="Overmann J."/>
            <person name="Amann R."/>
            <person name="Jetten M.S.M."/>
            <person name="Mascher T."/>
            <person name="Medema M.H."/>
            <person name="Devos D.P."/>
            <person name="Kaster A.-K."/>
            <person name="Ovreas L."/>
            <person name="Rohde M."/>
            <person name="Galperin M.Y."/>
            <person name="Jogler C."/>
        </authorList>
    </citation>
    <scope>NUCLEOTIDE SEQUENCE [LARGE SCALE GENOMIC DNA]</scope>
    <source>
        <strain evidence="6 7">K22_7</strain>
    </source>
</reference>
<dbReference type="PANTHER" id="PTHR34478:SF1">
    <property type="entry name" value="PROTEIN LEMA"/>
    <property type="match status" value="1"/>
</dbReference>
<evidence type="ECO:0000256" key="1">
    <source>
        <dbReference type="ARBA" id="ARBA00004167"/>
    </source>
</evidence>
<dbReference type="AlphaFoldDB" id="A0A517N3I9"/>
<evidence type="ECO:0000256" key="3">
    <source>
        <dbReference type="ARBA" id="ARBA00022692"/>
    </source>
</evidence>
<evidence type="ECO:0000256" key="4">
    <source>
        <dbReference type="ARBA" id="ARBA00022989"/>
    </source>
</evidence>
<dbReference type="Proteomes" id="UP000318538">
    <property type="component" value="Chromosome"/>
</dbReference>
<evidence type="ECO:0000313" key="6">
    <source>
        <dbReference type="EMBL" id="QDT01694.1"/>
    </source>
</evidence>
<dbReference type="Gene3D" id="1.20.1440.20">
    <property type="entry name" value="LemA-like domain"/>
    <property type="match status" value="1"/>
</dbReference>
<proteinExistence type="inferred from homology"/>
<accession>A0A517N3I9</accession>
<protein>
    <submittedName>
        <fullName evidence="6">LemA family protein</fullName>
    </submittedName>
</protein>
<dbReference type="InterPro" id="IPR023353">
    <property type="entry name" value="LemA-like_dom_sf"/>
</dbReference>
<dbReference type="KEGG" id="rlc:K227x_00610"/>
<evidence type="ECO:0000313" key="7">
    <source>
        <dbReference type="Proteomes" id="UP000318538"/>
    </source>
</evidence>
<dbReference type="PANTHER" id="PTHR34478">
    <property type="entry name" value="PROTEIN LEMA"/>
    <property type="match status" value="1"/>
</dbReference>
<keyword evidence="7" id="KW-1185">Reference proteome</keyword>
<comment type="subcellular location">
    <subcellularLocation>
        <location evidence="1">Membrane</location>
        <topology evidence="1">Single-pass membrane protein</topology>
    </subcellularLocation>
</comment>
<dbReference type="RefSeq" id="WP_145167441.1">
    <property type="nucleotide sequence ID" value="NZ_CP036525.1"/>
</dbReference>